<dbReference type="PANTHER" id="PTHR32414:SF2">
    <property type="entry name" value="NEUROMEDIN-S"/>
    <property type="match status" value="1"/>
</dbReference>
<evidence type="ECO:0000313" key="2">
    <source>
        <dbReference type="Ensembl" id="ENSRNOP00000101925.1"/>
    </source>
</evidence>
<reference evidence="2" key="3">
    <citation type="submission" date="2025-09" db="UniProtKB">
        <authorList>
            <consortium name="Ensembl"/>
        </authorList>
    </citation>
    <scope>IDENTIFICATION</scope>
    <source>
        <strain evidence="2">Brown Norway</strain>
    </source>
</reference>
<evidence type="ECO:0000256" key="1">
    <source>
        <dbReference type="SAM" id="SignalP"/>
    </source>
</evidence>
<proteinExistence type="predicted"/>
<reference evidence="2" key="2">
    <citation type="submission" date="2025-08" db="UniProtKB">
        <authorList>
            <consortium name="Ensembl"/>
        </authorList>
    </citation>
    <scope>IDENTIFICATION</scope>
    <source>
        <strain evidence="2">Brown Norway</strain>
    </source>
</reference>
<keyword evidence="1" id="KW-0732">Signal</keyword>
<name>A0ABK0LLQ8_RAT</name>
<protein>
    <submittedName>
        <fullName evidence="2">Neuromedin S</fullName>
    </submittedName>
</protein>
<dbReference type="PANTHER" id="PTHR32414">
    <property type="entry name" value="NEUROMEDIN-S"/>
    <property type="match status" value="1"/>
</dbReference>
<feature type="signal peptide" evidence="1">
    <location>
        <begin position="1"/>
        <end position="27"/>
    </location>
</feature>
<sequence length="173" mass="20040">MKHPFPQFPPILVIYCFCMLQIPSSGASPPLAGPPDGLDAVDPERLAHFLNQRETCSNQPKESRDVYKRFLFHYSRAWKSTHPVNSEFAPVHPLMRLAAKLPSRRMKRLPRLLHTDSRMATIDFPKKDPTTSLGRPFFLFRVTCWFLERALRSSWSLLCLHLRSLENRSSHLS</sequence>
<accession>A0ABK0LLQ8</accession>
<dbReference type="InterPro" id="IPR043253">
    <property type="entry name" value="NmS"/>
</dbReference>
<organism evidence="2 3">
    <name type="scientific">Rattus norvegicus</name>
    <name type="common">Rat</name>
    <dbReference type="NCBI Taxonomy" id="10116"/>
    <lineage>
        <taxon>Eukaryota</taxon>
        <taxon>Metazoa</taxon>
        <taxon>Chordata</taxon>
        <taxon>Craniata</taxon>
        <taxon>Vertebrata</taxon>
        <taxon>Euteleostomi</taxon>
        <taxon>Mammalia</taxon>
        <taxon>Eutheria</taxon>
        <taxon>Euarchontoglires</taxon>
        <taxon>Glires</taxon>
        <taxon>Rodentia</taxon>
        <taxon>Myomorpha</taxon>
        <taxon>Muroidea</taxon>
        <taxon>Muridae</taxon>
        <taxon>Murinae</taxon>
        <taxon>Rattus</taxon>
    </lineage>
</organism>
<evidence type="ECO:0000313" key="3">
    <source>
        <dbReference type="Proteomes" id="UP000002494"/>
    </source>
</evidence>
<feature type="chain" id="PRO_5045744254" evidence="1">
    <location>
        <begin position="28"/>
        <end position="173"/>
    </location>
</feature>
<dbReference type="Ensembl" id="ENSRNOT00000157217.1">
    <property type="protein sequence ID" value="ENSRNOP00000101925.1"/>
    <property type="gene ID" value="ENSRNOG00000038979.4"/>
</dbReference>
<dbReference type="Proteomes" id="UP000002494">
    <property type="component" value="Chromosome 9"/>
</dbReference>
<keyword evidence="3" id="KW-1185">Reference proteome</keyword>
<dbReference type="GeneTree" id="ENSGT00510000049213"/>
<reference evidence="2" key="1">
    <citation type="submission" date="2024-01" db="EMBL/GenBank/DDBJ databases">
        <title>GRCr8: a new rat reference genome assembly contstructed from accurate long reads and long range scaffolding.</title>
        <authorList>
            <person name="Doris P.A."/>
            <person name="Kalbfleisch T."/>
            <person name="Li K."/>
            <person name="Howe K."/>
            <person name="Wood J."/>
        </authorList>
    </citation>
    <scope>NUCLEOTIDE SEQUENCE [LARGE SCALE GENOMIC DNA]</scope>
    <source>
        <strain evidence="2">Brown Norway</strain>
    </source>
</reference>